<evidence type="ECO:0000256" key="1">
    <source>
        <dbReference type="SAM" id="Phobius"/>
    </source>
</evidence>
<keyword evidence="1" id="KW-0472">Membrane</keyword>
<name>A0A9D1WRJ5_9FIRM</name>
<dbReference type="Pfam" id="PF13240">
    <property type="entry name" value="Zn_Ribbon_1"/>
    <property type="match status" value="1"/>
</dbReference>
<dbReference type="EMBL" id="DXES01000128">
    <property type="protein sequence ID" value="HIX65794.1"/>
    <property type="molecule type" value="Genomic_DNA"/>
</dbReference>
<feature type="transmembrane region" description="Helical" evidence="1">
    <location>
        <begin position="95"/>
        <end position="119"/>
    </location>
</feature>
<feature type="domain" description="Zinc-ribbon" evidence="2">
    <location>
        <begin position="3"/>
        <end position="24"/>
    </location>
</feature>
<organism evidence="3 4">
    <name type="scientific">Candidatus Anaerotruncus excrementipullorum</name>
    <dbReference type="NCBI Taxonomy" id="2838465"/>
    <lineage>
        <taxon>Bacteria</taxon>
        <taxon>Bacillati</taxon>
        <taxon>Bacillota</taxon>
        <taxon>Clostridia</taxon>
        <taxon>Eubacteriales</taxon>
        <taxon>Oscillospiraceae</taxon>
        <taxon>Anaerotruncus</taxon>
    </lineage>
</organism>
<evidence type="ECO:0000259" key="2">
    <source>
        <dbReference type="Pfam" id="PF13240"/>
    </source>
</evidence>
<dbReference type="InterPro" id="IPR026870">
    <property type="entry name" value="Zinc_ribbon_dom"/>
</dbReference>
<comment type="caution">
    <text evidence="3">The sequence shown here is derived from an EMBL/GenBank/DDBJ whole genome shotgun (WGS) entry which is preliminary data.</text>
</comment>
<reference evidence="3" key="1">
    <citation type="journal article" date="2021" name="PeerJ">
        <title>Extensive microbial diversity within the chicken gut microbiome revealed by metagenomics and culture.</title>
        <authorList>
            <person name="Gilroy R."/>
            <person name="Ravi A."/>
            <person name="Getino M."/>
            <person name="Pursley I."/>
            <person name="Horton D.L."/>
            <person name="Alikhan N.F."/>
            <person name="Baker D."/>
            <person name="Gharbi K."/>
            <person name="Hall N."/>
            <person name="Watson M."/>
            <person name="Adriaenssens E.M."/>
            <person name="Foster-Nyarko E."/>
            <person name="Jarju S."/>
            <person name="Secka A."/>
            <person name="Antonio M."/>
            <person name="Oren A."/>
            <person name="Chaudhuri R.R."/>
            <person name="La Ragione R."/>
            <person name="Hildebrand F."/>
            <person name="Pallen M.J."/>
        </authorList>
    </citation>
    <scope>NUCLEOTIDE SEQUENCE</scope>
    <source>
        <strain evidence="3">CHK188-5543</strain>
    </source>
</reference>
<sequence length="229" mass="24805">MVCPKCGKWIPKKSQYCMHCGADLGESRPEGQRQERFCILCGRLLPEGSASDVCEHCLHGDATAPDATAPLEGIPIPDLPEEPEEAAPRPRHGQLFWVGVVAAVLLALTAACAGIFLFLRQQDPQAGQPSSSSQAPSPQEDYAVTCAQEMVRNAAYDPSSVHYEAATLQVAEENGVYTVQQTFERTVATGETVESVYIARLTLQEPFPSGYTPLVLQVDDMVLYDYTGG</sequence>
<gene>
    <name evidence="3" type="ORF">H9736_06040</name>
</gene>
<keyword evidence="1" id="KW-1133">Transmembrane helix</keyword>
<accession>A0A9D1WRJ5</accession>
<evidence type="ECO:0000313" key="3">
    <source>
        <dbReference type="EMBL" id="HIX65794.1"/>
    </source>
</evidence>
<dbReference type="AlphaFoldDB" id="A0A9D1WRJ5"/>
<keyword evidence="1" id="KW-0812">Transmembrane</keyword>
<proteinExistence type="predicted"/>
<evidence type="ECO:0000313" key="4">
    <source>
        <dbReference type="Proteomes" id="UP000886800"/>
    </source>
</evidence>
<dbReference type="Proteomes" id="UP000886800">
    <property type="component" value="Unassembled WGS sequence"/>
</dbReference>
<protein>
    <submittedName>
        <fullName evidence="3">Zinc ribbon domain-containing protein</fullName>
    </submittedName>
</protein>
<reference evidence="3" key="2">
    <citation type="submission" date="2021-04" db="EMBL/GenBank/DDBJ databases">
        <authorList>
            <person name="Gilroy R."/>
        </authorList>
    </citation>
    <scope>NUCLEOTIDE SEQUENCE</scope>
    <source>
        <strain evidence="3">CHK188-5543</strain>
    </source>
</reference>